<dbReference type="SUPFAM" id="SSF111331">
    <property type="entry name" value="NAD kinase/diacylglycerol kinase-like"/>
    <property type="match status" value="1"/>
</dbReference>
<protein>
    <submittedName>
        <fullName evidence="3">Diacylglycerol kinase family protein</fullName>
    </submittedName>
</protein>
<dbReference type="PROSITE" id="PS50146">
    <property type="entry name" value="DAGK"/>
    <property type="match status" value="1"/>
</dbReference>
<feature type="region of interest" description="Disordered" evidence="1">
    <location>
        <begin position="12"/>
        <end position="40"/>
    </location>
</feature>
<keyword evidence="3" id="KW-0808">Transferase</keyword>
<dbReference type="InterPro" id="IPR017438">
    <property type="entry name" value="ATP-NAD_kinase_N"/>
</dbReference>
<dbReference type="RefSeq" id="WP_351960124.1">
    <property type="nucleotide sequence ID" value="NZ_JBEOZM010000018.1"/>
</dbReference>
<dbReference type="EMBL" id="JBEOZM010000018">
    <property type="protein sequence ID" value="MER6271758.1"/>
    <property type="molecule type" value="Genomic_DNA"/>
</dbReference>
<dbReference type="Gene3D" id="3.40.50.10330">
    <property type="entry name" value="Probable inorganic polyphosphate/atp-NAD kinase, domain 1"/>
    <property type="match status" value="1"/>
</dbReference>
<comment type="caution">
    <text evidence="3">The sequence shown here is derived from an EMBL/GenBank/DDBJ whole genome shotgun (WGS) entry which is preliminary data.</text>
</comment>
<gene>
    <name evidence="3" type="ORF">ABT211_31365</name>
</gene>
<organism evidence="3 4">
    <name type="scientific">Streptomyces sp. 900105755</name>
    <dbReference type="NCBI Taxonomy" id="3154389"/>
    <lineage>
        <taxon>Bacteria</taxon>
        <taxon>Bacillati</taxon>
        <taxon>Actinomycetota</taxon>
        <taxon>Actinomycetes</taxon>
        <taxon>Kitasatosporales</taxon>
        <taxon>Streptomycetaceae</taxon>
        <taxon>Streptomyces</taxon>
    </lineage>
</organism>
<evidence type="ECO:0000256" key="1">
    <source>
        <dbReference type="SAM" id="MobiDB-lite"/>
    </source>
</evidence>
<evidence type="ECO:0000313" key="4">
    <source>
        <dbReference type="Proteomes" id="UP001490365"/>
    </source>
</evidence>
<dbReference type="Proteomes" id="UP001490365">
    <property type="component" value="Unassembled WGS sequence"/>
</dbReference>
<evidence type="ECO:0000259" key="2">
    <source>
        <dbReference type="PROSITE" id="PS50146"/>
    </source>
</evidence>
<dbReference type="Gene3D" id="2.60.200.40">
    <property type="match status" value="1"/>
</dbReference>
<evidence type="ECO:0000313" key="3">
    <source>
        <dbReference type="EMBL" id="MER6271758.1"/>
    </source>
</evidence>
<accession>A0ABV1TQ62</accession>
<dbReference type="GO" id="GO:0016301">
    <property type="term" value="F:kinase activity"/>
    <property type="evidence" value="ECO:0007669"/>
    <property type="project" value="UniProtKB-KW"/>
</dbReference>
<feature type="region of interest" description="Disordered" evidence="1">
    <location>
        <begin position="310"/>
        <end position="329"/>
    </location>
</feature>
<reference evidence="3 4" key="1">
    <citation type="submission" date="2024-06" db="EMBL/GenBank/DDBJ databases">
        <title>The Natural Products Discovery Center: Release of the First 8490 Sequenced Strains for Exploring Actinobacteria Biosynthetic Diversity.</title>
        <authorList>
            <person name="Kalkreuter E."/>
            <person name="Kautsar S.A."/>
            <person name="Yang D."/>
            <person name="Bader C.D."/>
            <person name="Teijaro C.N."/>
            <person name="Fluegel L."/>
            <person name="Davis C.M."/>
            <person name="Simpson J.R."/>
            <person name="Lauterbach L."/>
            <person name="Steele A.D."/>
            <person name="Gui C."/>
            <person name="Meng S."/>
            <person name="Li G."/>
            <person name="Viehrig K."/>
            <person name="Ye F."/>
            <person name="Su P."/>
            <person name="Kiefer A.F."/>
            <person name="Nichols A."/>
            <person name="Cepeda A.J."/>
            <person name="Yan W."/>
            <person name="Fan B."/>
            <person name="Jiang Y."/>
            <person name="Adhikari A."/>
            <person name="Zheng C.-J."/>
            <person name="Schuster L."/>
            <person name="Cowan T.M."/>
            <person name="Smanski M.J."/>
            <person name="Chevrette M.G."/>
            <person name="De Carvalho L.P.S."/>
            <person name="Shen B."/>
        </authorList>
    </citation>
    <scope>NUCLEOTIDE SEQUENCE [LARGE SCALE GENOMIC DNA]</scope>
    <source>
        <strain evidence="3 4">NPDC001694</strain>
    </source>
</reference>
<name>A0ABV1TQ62_9ACTN</name>
<keyword evidence="4" id="KW-1185">Reference proteome</keyword>
<feature type="domain" description="DAGKc" evidence="2">
    <location>
        <begin position="23"/>
        <end position="152"/>
    </location>
</feature>
<dbReference type="SMART" id="SM00046">
    <property type="entry name" value="DAGKc"/>
    <property type="match status" value="1"/>
</dbReference>
<keyword evidence="3" id="KW-0418">Kinase</keyword>
<dbReference type="InterPro" id="IPR016064">
    <property type="entry name" value="NAD/diacylglycerol_kinase_sf"/>
</dbReference>
<sequence length="329" mass="34562">MRSADAYGFRAGTVSENAPRPTTGARRPFLIVNPRSGGGKASRFGIAERARMLGAHVFLIEHSLRQDLATVARRAVDEGADLLGVAGGDGTQALVAEVAADSGLPFLVIPAGTRNHFAMDLGLDREDPSAALEALTDGVELCVDLGYAGERAFVNNVSFGAYAALVQDPAYRDDKLGTAVRILPEFLARHEGPELVVRTGLLTVDGPDAVLVSNNPYQVDDPAGPGRRARLDSGLLGVLAVRAETPAETATRLRSGQPHPLTRLATPDDVVVHADVPALPAGLDGEAVGLPTPVRCRISARALRVWVPRRGRGAGPAGRPPGRSVRRVV</sequence>
<dbReference type="InterPro" id="IPR001206">
    <property type="entry name" value="Diacylglycerol_kinase_cat_dom"/>
</dbReference>
<proteinExistence type="predicted"/>
<dbReference type="Pfam" id="PF00781">
    <property type="entry name" value="DAGK_cat"/>
    <property type="match status" value="1"/>
</dbReference>